<feature type="transmembrane region" description="Helical" evidence="6">
    <location>
        <begin position="208"/>
        <end position="229"/>
    </location>
</feature>
<evidence type="ECO:0000256" key="1">
    <source>
        <dbReference type="ARBA" id="ARBA00004141"/>
    </source>
</evidence>
<evidence type="ECO:0000313" key="8">
    <source>
        <dbReference type="Proteomes" id="UP000324022"/>
    </source>
</evidence>
<dbReference type="Gene3D" id="1.20.1740.10">
    <property type="entry name" value="Amino acid/polyamine transporter I"/>
    <property type="match status" value="1"/>
</dbReference>
<proteinExistence type="predicted"/>
<feature type="transmembrane region" description="Helical" evidence="6">
    <location>
        <begin position="338"/>
        <end position="360"/>
    </location>
</feature>
<dbReference type="Pfam" id="PF13520">
    <property type="entry name" value="AA_permease_2"/>
    <property type="match status" value="1"/>
</dbReference>
<comment type="subcellular location">
    <subcellularLocation>
        <location evidence="1">Membrane</location>
        <topology evidence="1">Multi-pass membrane protein</topology>
    </subcellularLocation>
</comment>
<dbReference type="GO" id="GO:0022857">
    <property type="term" value="F:transmembrane transporter activity"/>
    <property type="evidence" value="ECO:0007669"/>
    <property type="project" value="InterPro"/>
</dbReference>
<keyword evidence="2" id="KW-0813">Transport</keyword>
<dbReference type="PIRSF" id="PIRSF006060">
    <property type="entry name" value="AA_transporter"/>
    <property type="match status" value="1"/>
</dbReference>
<evidence type="ECO:0000256" key="4">
    <source>
        <dbReference type="ARBA" id="ARBA00022989"/>
    </source>
</evidence>
<dbReference type="AlphaFoldDB" id="A0A5C3E4V6"/>
<dbReference type="InterPro" id="IPR002293">
    <property type="entry name" value="AA/rel_permease1"/>
</dbReference>
<keyword evidence="4 6" id="KW-1133">Transmembrane helix</keyword>
<feature type="transmembrane region" description="Helical" evidence="6">
    <location>
        <begin position="87"/>
        <end position="113"/>
    </location>
</feature>
<keyword evidence="8" id="KW-1185">Reference proteome</keyword>
<dbReference type="PROSITE" id="PS00218">
    <property type="entry name" value="AMINO_ACID_PERMEASE_1"/>
    <property type="match status" value="1"/>
</dbReference>
<evidence type="ECO:0000256" key="6">
    <source>
        <dbReference type="SAM" id="Phobius"/>
    </source>
</evidence>
<dbReference type="Proteomes" id="UP000324022">
    <property type="component" value="Unassembled WGS sequence"/>
</dbReference>
<feature type="transmembrane region" description="Helical" evidence="6">
    <location>
        <begin position="478"/>
        <end position="500"/>
    </location>
</feature>
<dbReference type="GO" id="GO:0006865">
    <property type="term" value="P:amino acid transport"/>
    <property type="evidence" value="ECO:0007669"/>
    <property type="project" value="InterPro"/>
</dbReference>
<name>A0A5C3E4V6_9BASI</name>
<feature type="transmembrane region" description="Helical" evidence="6">
    <location>
        <begin position="55"/>
        <end position="81"/>
    </location>
</feature>
<accession>A0A5C3E4V6</accession>
<dbReference type="OrthoDB" id="3900342at2759"/>
<feature type="transmembrane region" description="Helical" evidence="6">
    <location>
        <begin position="512"/>
        <end position="533"/>
    </location>
</feature>
<sequence>MDQKQSEVYDDSSKSNSAVLDYQHPTTTSTIGNLDHGGAVNSTNAGVPHKHFGTFALIGLSFAILNSWTAACAAINLALGAGGPVGVVYGILVGTICALTIALSLAELCHIFPTIGGQYHWAYAMAPSRIRAPVAYFAGFIGTTGWIALASSAPLYASSTVIGLISIYKPDYVPGIWLTFVIYMAITVYCCLINIFGARLLDRMNQTALLWSVCGAVIVFVTCLAVPSAQGHRASASFVFTEFVNLTGWPDGVAWMIGLIQAQYCLVGADGASHVIDEIDRPHINAPKAMVLACLIGGTSAFLVLIAVLSGISDMETVISKGAAGIVEAFFQATRNKAATLCLNLILFGTIFFAGPALMITSSRMVQAYANDGCLPFKNKLARVSPKYEVPVYAVLLCAACYAVFGVILFGSVIAVQAIISSSVVLLQLSYVVPIAGMLFSGRNRIFKRTSSSIDQNCDDDDDEIPIPTDIKYTLGPILGPIVNTAALCYIALTTVLFLLPSYIPVLSGSMMNWSVVVVGTTFFIATVNWFLFARKDYTGPKNFKQILERAHVRRAD</sequence>
<dbReference type="PANTHER" id="PTHR45649:SF14">
    <property type="entry name" value="GABA PERMEASE"/>
    <property type="match status" value="1"/>
</dbReference>
<protein>
    <submittedName>
        <fullName evidence="7">Related to GABA permease</fullName>
    </submittedName>
</protein>
<feature type="transmembrane region" description="Helical" evidence="6">
    <location>
        <begin position="290"/>
        <end position="312"/>
    </location>
</feature>
<keyword evidence="3 6" id="KW-0812">Transmembrane</keyword>
<organism evidence="7 8">
    <name type="scientific">Ustilago trichophora</name>
    <dbReference type="NCBI Taxonomy" id="86804"/>
    <lineage>
        <taxon>Eukaryota</taxon>
        <taxon>Fungi</taxon>
        <taxon>Dikarya</taxon>
        <taxon>Basidiomycota</taxon>
        <taxon>Ustilaginomycotina</taxon>
        <taxon>Ustilaginomycetes</taxon>
        <taxon>Ustilaginales</taxon>
        <taxon>Ustilaginaceae</taxon>
        <taxon>Ustilago</taxon>
    </lineage>
</organism>
<evidence type="ECO:0000256" key="3">
    <source>
        <dbReference type="ARBA" id="ARBA00022692"/>
    </source>
</evidence>
<dbReference type="PANTHER" id="PTHR45649">
    <property type="entry name" value="AMINO-ACID PERMEASE BAT1"/>
    <property type="match status" value="1"/>
</dbReference>
<evidence type="ECO:0000256" key="5">
    <source>
        <dbReference type="ARBA" id="ARBA00023136"/>
    </source>
</evidence>
<feature type="transmembrane region" description="Helical" evidence="6">
    <location>
        <begin position="419"/>
        <end position="440"/>
    </location>
</feature>
<dbReference type="EMBL" id="OOIN01000012">
    <property type="protein sequence ID" value="SPO25753.1"/>
    <property type="molecule type" value="Genomic_DNA"/>
</dbReference>
<evidence type="ECO:0000313" key="7">
    <source>
        <dbReference type="EMBL" id="SPO25753.1"/>
    </source>
</evidence>
<feature type="transmembrane region" description="Helical" evidence="6">
    <location>
        <begin position="390"/>
        <end position="413"/>
    </location>
</feature>
<reference evidence="7 8" key="1">
    <citation type="submission" date="2018-03" db="EMBL/GenBank/DDBJ databases">
        <authorList>
            <person name="Guldener U."/>
        </authorList>
    </citation>
    <scope>NUCLEOTIDE SEQUENCE [LARGE SCALE GENOMIC DNA]</scope>
    <source>
        <strain evidence="7 8">NBRC100155</strain>
    </source>
</reference>
<feature type="transmembrane region" description="Helical" evidence="6">
    <location>
        <begin position="176"/>
        <end position="196"/>
    </location>
</feature>
<dbReference type="InterPro" id="IPR004840">
    <property type="entry name" value="Amino_acid_permease_CS"/>
</dbReference>
<evidence type="ECO:0000256" key="2">
    <source>
        <dbReference type="ARBA" id="ARBA00022448"/>
    </source>
</evidence>
<dbReference type="GO" id="GO:0016020">
    <property type="term" value="C:membrane"/>
    <property type="evidence" value="ECO:0007669"/>
    <property type="project" value="UniProtKB-SubCell"/>
</dbReference>
<feature type="transmembrane region" description="Helical" evidence="6">
    <location>
        <begin position="134"/>
        <end position="156"/>
    </location>
</feature>
<keyword evidence="5 6" id="KW-0472">Membrane</keyword>
<gene>
    <name evidence="7" type="ORF">UTRI_03118</name>
</gene>
<feature type="transmembrane region" description="Helical" evidence="6">
    <location>
        <begin position="249"/>
        <end position="269"/>
    </location>
</feature>